<accession>A0ACA9RS05</accession>
<proteinExistence type="predicted"/>
<feature type="non-terminal residue" evidence="1">
    <location>
        <position position="83"/>
    </location>
</feature>
<comment type="caution">
    <text evidence="1">The sequence shown here is derived from an EMBL/GenBank/DDBJ whole genome shotgun (WGS) entry which is preliminary data.</text>
</comment>
<name>A0ACA9RS05_9GLOM</name>
<sequence>NISSEDIIKNPKELFSRSFLRSLQDLEYLECRIQQQKKKDFKRFWHPVTFYFYGSGGSRKSGLVTELFRDQLYADKPKKQRNN</sequence>
<keyword evidence="2" id="KW-1185">Reference proteome</keyword>
<reference evidence="1" key="1">
    <citation type="submission" date="2021-06" db="EMBL/GenBank/DDBJ databases">
        <authorList>
            <person name="Kallberg Y."/>
            <person name="Tangrot J."/>
            <person name="Rosling A."/>
        </authorList>
    </citation>
    <scope>NUCLEOTIDE SEQUENCE</scope>
    <source>
        <strain evidence="1">MA461A</strain>
    </source>
</reference>
<evidence type="ECO:0000313" key="2">
    <source>
        <dbReference type="Proteomes" id="UP000789920"/>
    </source>
</evidence>
<feature type="non-terminal residue" evidence="1">
    <location>
        <position position="1"/>
    </location>
</feature>
<dbReference type="EMBL" id="CAJVQC010064841">
    <property type="protein sequence ID" value="CAG8804904.1"/>
    <property type="molecule type" value="Genomic_DNA"/>
</dbReference>
<dbReference type="Proteomes" id="UP000789920">
    <property type="component" value="Unassembled WGS sequence"/>
</dbReference>
<gene>
    <name evidence="1" type="ORF">RPERSI_LOCUS21814</name>
</gene>
<protein>
    <submittedName>
        <fullName evidence="1">14571_t:CDS:1</fullName>
    </submittedName>
</protein>
<organism evidence="1 2">
    <name type="scientific">Racocetra persica</name>
    <dbReference type="NCBI Taxonomy" id="160502"/>
    <lineage>
        <taxon>Eukaryota</taxon>
        <taxon>Fungi</taxon>
        <taxon>Fungi incertae sedis</taxon>
        <taxon>Mucoromycota</taxon>
        <taxon>Glomeromycotina</taxon>
        <taxon>Glomeromycetes</taxon>
        <taxon>Diversisporales</taxon>
        <taxon>Gigasporaceae</taxon>
        <taxon>Racocetra</taxon>
    </lineage>
</organism>
<evidence type="ECO:0000313" key="1">
    <source>
        <dbReference type="EMBL" id="CAG8804904.1"/>
    </source>
</evidence>